<proteinExistence type="predicted"/>
<dbReference type="KEGG" id="dli:dnl_23620"/>
<gene>
    <name evidence="1" type="ORF">dnl_23620</name>
</gene>
<dbReference type="Proteomes" id="UP000663720">
    <property type="component" value="Chromosome"/>
</dbReference>
<dbReference type="AlphaFoldDB" id="A0A975B761"/>
<evidence type="ECO:0000313" key="2">
    <source>
        <dbReference type="Proteomes" id="UP000663720"/>
    </source>
</evidence>
<evidence type="ECO:0000313" key="1">
    <source>
        <dbReference type="EMBL" id="QTA80076.1"/>
    </source>
</evidence>
<name>A0A975B761_9BACT</name>
<organism evidence="1 2">
    <name type="scientific">Desulfonema limicola</name>
    <dbReference type="NCBI Taxonomy" id="45656"/>
    <lineage>
        <taxon>Bacteria</taxon>
        <taxon>Pseudomonadati</taxon>
        <taxon>Thermodesulfobacteriota</taxon>
        <taxon>Desulfobacteria</taxon>
        <taxon>Desulfobacterales</taxon>
        <taxon>Desulfococcaceae</taxon>
        <taxon>Desulfonema</taxon>
    </lineage>
</organism>
<dbReference type="EMBL" id="CP061799">
    <property type="protein sequence ID" value="QTA80076.1"/>
    <property type="molecule type" value="Genomic_DNA"/>
</dbReference>
<accession>A0A975B761</accession>
<keyword evidence="2" id="KW-1185">Reference proteome</keyword>
<protein>
    <submittedName>
        <fullName evidence="1">Uncharacterized protein</fullName>
    </submittedName>
</protein>
<reference evidence="1" key="1">
    <citation type="journal article" date="2021" name="Microb. Physiol.">
        <title>Proteogenomic Insights into the Physiology of Marine, Sulfate-Reducing, Filamentous Desulfonema limicola and Desulfonema magnum.</title>
        <authorList>
            <person name="Schnaars V."/>
            <person name="Wohlbrand L."/>
            <person name="Scheve S."/>
            <person name="Hinrichs C."/>
            <person name="Reinhardt R."/>
            <person name="Rabus R."/>
        </authorList>
    </citation>
    <scope>NUCLEOTIDE SEQUENCE</scope>
    <source>
        <strain evidence="1">5ac10</strain>
    </source>
</reference>
<sequence length="47" mass="5349">MISDQVKNCLYILDKKNFSKKIETTCVSRKLFLVLAGNPGRGFLVFL</sequence>